<dbReference type="GO" id="GO:0003700">
    <property type="term" value="F:DNA-binding transcription factor activity"/>
    <property type="evidence" value="ECO:0007669"/>
    <property type="project" value="InterPro"/>
</dbReference>
<evidence type="ECO:0000256" key="4">
    <source>
        <dbReference type="ARBA" id="ARBA00023163"/>
    </source>
</evidence>
<dbReference type="SUPFAM" id="SSF46785">
    <property type="entry name" value="Winged helix' DNA-binding domain"/>
    <property type="match status" value="1"/>
</dbReference>
<dbReference type="InterPro" id="IPR000847">
    <property type="entry name" value="LysR_HTH_N"/>
</dbReference>
<dbReference type="Proteomes" id="UP000198546">
    <property type="component" value="Chromosome i"/>
</dbReference>
<keyword evidence="2" id="KW-0805">Transcription regulation</keyword>
<reference evidence="6 7" key="1">
    <citation type="submission" date="2016-10" db="EMBL/GenBank/DDBJ databases">
        <authorList>
            <person name="de Groot N.N."/>
        </authorList>
    </citation>
    <scope>NUCLEOTIDE SEQUENCE [LARGE SCALE GENOMIC DNA]</scope>
    <source>
        <strain evidence="6 7">MON 2.2</strain>
    </source>
</reference>
<dbReference type="SUPFAM" id="SSF53850">
    <property type="entry name" value="Periplasmic binding protein-like II"/>
    <property type="match status" value="1"/>
</dbReference>
<dbReference type="Pfam" id="PF00126">
    <property type="entry name" value="HTH_1"/>
    <property type="match status" value="1"/>
</dbReference>
<name>A0A1G7ADL8_9ACTN</name>
<dbReference type="EMBL" id="LT629688">
    <property type="protein sequence ID" value="SDE12911.1"/>
    <property type="molecule type" value="Genomic_DNA"/>
</dbReference>
<keyword evidence="7" id="KW-1185">Reference proteome</keyword>
<dbReference type="STRING" id="675864.SAMN04489747_2583"/>
<sequence length="311" mass="32805">MIDLSALVSLRAVDATGSVSAAADALGYTPSAVSQQIKRLERQAGVALLERVGRGVMLTGPGRRLVEEGATLLLDLEQIEAGLLAEAGTVSGRLRVTAFSTAMRGLVAPAVATLLTDHPDLEVTLTESEPFEAVDLVAAGQADVAVVHSWGDQALETPDHVDPVPVGRDVADVLVPVGHRLAGRTRVSPHDLVDEDWIATPEGSICRRWLSRMHDGTGRPPRIAHQAFEFESHVAMVEAGLGIALVPRLGRQPLPPGVVAVAVHRPVPERTITALSRRSMGSSPAVRAVLDALGRAGEGTHPLAPAPRRLR</sequence>
<evidence type="ECO:0000313" key="6">
    <source>
        <dbReference type="EMBL" id="SDE12911.1"/>
    </source>
</evidence>
<dbReference type="InterPro" id="IPR036388">
    <property type="entry name" value="WH-like_DNA-bd_sf"/>
</dbReference>
<dbReference type="RefSeq" id="WP_090594120.1">
    <property type="nucleotide sequence ID" value="NZ_LT629688.1"/>
</dbReference>
<keyword evidence="4" id="KW-0804">Transcription</keyword>
<evidence type="ECO:0000256" key="1">
    <source>
        <dbReference type="ARBA" id="ARBA00009437"/>
    </source>
</evidence>
<evidence type="ECO:0000313" key="7">
    <source>
        <dbReference type="Proteomes" id="UP000198546"/>
    </source>
</evidence>
<comment type="similarity">
    <text evidence="1">Belongs to the LysR transcriptional regulatory family.</text>
</comment>
<dbReference type="Gene3D" id="1.10.10.10">
    <property type="entry name" value="Winged helix-like DNA-binding domain superfamily/Winged helix DNA-binding domain"/>
    <property type="match status" value="1"/>
</dbReference>
<dbReference type="PANTHER" id="PTHR30346">
    <property type="entry name" value="TRANSCRIPTIONAL DUAL REGULATOR HCAR-RELATED"/>
    <property type="match status" value="1"/>
</dbReference>
<dbReference type="PANTHER" id="PTHR30346:SF29">
    <property type="entry name" value="LYSR SUBSTRATE-BINDING"/>
    <property type="match status" value="1"/>
</dbReference>
<proteinExistence type="inferred from homology"/>
<dbReference type="AlphaFoldDB" id="A0A1G7ADL8"/>
<protein>
    <submittedName>
        <fullName evidence="6">DNA-binding transcriptional regulator, LysR family</fullName>
    </submittedName>
</protein>
<dbReference type="CDD" id="cd08423">
    <property type="entry name" value="PBP2_LTTR_like_6"/>
    <property type="match status" value="1"/>
</dbReference>
<keyword evidence="3 6" id="KW-0238">DNA-binding</keyword>
<dbReference type="GO" id="GO:0032993">
    <property type="term" value="C:protein-DNA complex"/>
    <property type="evidence" value="ECO:0007669"/>
    <property type="project" value="TreeGrafter"/>
</dbReference>
<evidence type="ECO:0000256" key="3">
    <source>
        <dbReference type="ARBA" id="ARBA00023125"/>
    </source>
</evidence>
<dbReference type="OrthoDB" id="9789529at2"/>
<evidence type="ECO:0000259" key="5">
    <source>
        <dbReference type="PROSITE" id="PS50931"/>
    </source>
</evidence>
<dbReference type="InterPro" id="IPR005119">
    <property type="entry name" value="LysR_subst-bd"/>
</dbReference>
<feature type="domain" description="HTH lysR-type" evidence="5">
    <location>
        <begin position="2"/>
        <end position="59"/>
    </location>
</feature>
<dbReference type="Gene3D" id="3.40.190.10">
    <property type="entry name" value="Periplasmic binding protein-like II"/>
    <property type="match status" value="2"/>
</dbReference>
<organism evidence="6 7">
    <name type="scientific">Auraticoccus monumenti</name>
    <dbReference type="NCBI Taxonomy" id="675864"/>
    <lineage>
        <taxon>Bacteria</taxon>
        <taxon>Bacillati</taxon>
        <taxon>Actinomycetota</taxon>
        <taxon>Actinomycetes</taxon>
        <taxon>Propionibacteriales</taxon>
        <taxon>Propionibacteriaceae</taxon>
        <taxon>Auraticoccus</taxon>
    </lineage>
</organism>
<accession>A0A1G7ADL8</accession>
<dbReference type="Pfam" id="PF03466">
    <property type="entry name" value="LysR_substrate"/>
    <property type="match status" value="1"/>
</dbReference>
<dbReference type="GO" id="GO:0003677">
    <property type="term" value="F:DNA binding"/>
    <property type="evidence" value="ECO:0007669"/>
    <property type="project" value="UniProtKB-KW"/>
</dbReference>
<dbReference type="PROSITE" id="PS50931">
    <property type="entry name" value="HTH_LYSR"/>
    <property type="match status" value="1"/>
</dbReference>
<evidence type="ECO:0000256" key="2">
    <source>
        <dbReference type="ARBA" id="ARBA00023015"/>
    </source>
</evidence>
<gene>
    <name evidence="6" type="ORF">SAMN04489747_2583</name>
</gene>
<dbReference type="InterPro" id="IPR036390">
    <property type="entry name" value="WH_DNA-bd_sf"/>
</dbReference>